<name>A0ABX1LWU6_9CYAN</name>
<dbReference type="EMBL" id="JAAVJL010000001">
    <property type="protein sequence ID" value="NMF59244.1"/>
    <property type="molecule type" value="Genomic_DNA"/>
</dbReference>
<dbReference type="Proteomes" id="UP000738376">
    <property type="component" value="Unassembled WGS sequence"/>
</dbReference>
<dbReference type="CDD" id="cd00267">
    <property type="entry name" value="ABC_ATPase"/>
    <property type="match status" value="1"/>
</dbReference>
<reference evidence="3 4" key="1">
    <citation type="submission" date="2020-03" db="EMBL/GenBank/DDBJ databases">
        <title>Draft Genome Sequence of 2-Methylisoborneol Producing Pseudanabaena yagii Strain GIHE-NHR1 Isolated from North Han River in South Korea.</title>
        <authorList>
            <person name="Jeong J."/>
        </authorList>
    </citation>
    <scope>NUCLEOTIDE SEQUENCE [LARGE SCALE GENOMIC DNA]</scope>
    <source>
        <strain evidence="3 4">GIHE-NHR1</strain>
    </source>
</reference>
<accession>A0ABX1LWU6</accession>
<dbReference type="InterPro" id="IPR003593">
    <property type="entry name" value="AAA+_ATPase"/>
</dbReference>
<dbReference type="Gene3D" id="3.40.50.300">
    <property type="entry name" value="P-loop containing nucleotide triphosphate hydrolases"/>
    <property type="match status" value="1"/>
</dbReference>
<evidence type="ECO:0000256" key="1">
    <source>
        <dbReference type="SAM" id="MobiDB-lite"/>
    </source>
</evidence>
<proteinExistence type="predicted"/>
<feature type="region of interest" description="Disordered" evidence="1">
    <location>
        <begin position="1"/>
        <end position="20"/>
    </location>
</feature>
<comment type="caution">
    <text evidence="3">The sequence shown here is derived from an EMBL/GenBank/DDBJ whole genome shotgun (WGS) entry which is preliminary data.</text>
</comment>
<keyword evidence="4" id="KW-1185">Reference proteome</keyword>
<evidence type="ECO:0000313" key="3">
    <source>
        <dbReference type="EMBL" id="NMF59244.1"/>
    </source>
</evidence>
<dbReference type="SUPFAM" id="SSF52540">
    <property type="entry name" value="P-loop containing nucleoside triphosphate hydrolases"/>
    <property type="match status" value="1"/>
</dbReference>
<evidence type="ECO:0000259" key="2">
    <source>
        <dbReference type="SMART" id="SM00382"/>
    </source>
</evidence>
<dbReference type="InterPro" id="IPR051396">
    <property type="entry name" value="Bact_Antivir_Def_Nuclease"/>
</dbReference>
<dbReference type="SMART" id="SM00382">
    <property type="entry name" value="AAA"/>
    <property type="match status" value="1"/>
</dbReference>
<evidence type="ECO:0000313" key="4">
    <source>
        <dbReference type="Proteomes" id="UP000738376"/>
    </source>
</evidence>
<gene>
    <name evidence="3" type="ORF">HC246_14770</name>
</gene>
<dbReference type="PANTHER" id="PTHR43581">
    <property type="entry name" value="ATP/GTP PHOSPHATASE"/>
    <property type="match status" value="1"/>
</dbReference>
<dbReference type="InterPro" id="IPR003959">
    <property type="entry name" value="ATPase_AAA_core"/>
</dbReference>
<protein>
    <submittedName>
        <fullName evidence="3">AAA family ATPase</fullName>
    </submittedName>
</protein>
<dbReference type="PANTHER" id="PTHR43581:SF2">
    <property type="entry name" value="EXCINUCLEASE ATPASE SUBUNIT"/>
    <property type="match status" value="1"/>
</dbReference>
<dbReference type="Pfam" id="PF13304">
    <property type="entry name" value="AAA_21"/>
    <property type="match status" value="1"/>
</dbReference>
<organism evidence="3 4">
    <name type="scientific">Pseudanabaena yagii GIHE-NHR1</name>
    <dbReference type="NCBI Taxonomy" id="2722753"/>
    <lineage>
        <taxon>Bacteria</taxon>
        <taxon>Bacillati</taxon>
        <taxon>Cyanobacteriota</taxon>
        <taxon>Cyanophyceae</taxon>
        <taxon>Pseudanabaenales</taxon>
        <taxon>Pseudanabaenaceae</taxon>
        <taxon>Pseudanabaena</taxon>
        <taxon>Pseudanabaena yagii</taxon>
    </lineage>
</organism>
<feature type="domain" description="AAA+ ATPase" evidence="2">
    <location>
        <begin position="52"/>
        <end position="388"/>
    </location>
</feature>
<sequence length="478" mass="54237">MTNQPKKATTRRKSTASKNEDPPVYLLSMEVEDLLCFKERQTLNLSNKDGHPAQWTVILGNNGVGKTTLLRCLAGMEMRPESYEHSIAIDGVEKFKQVEIDFEPMLWQSYNFEEIWEEIGIAIHESYRGATIPAINVSYASNITLNSFKIVKNLEFQKDYVSVIVDSECEKSRGEFKGAICYGYGATRKMGGTSLSDSNNSDNSASLFSDDALLINAEEWLLKTDYAVKSSSSGKRKTHLKKRLKQIVEILKQILPDIQDIRIEIDEYQDIPTAKFLTPFGWVRLSSLGLGYRTTISWMVDLAVRLFERYPDSEDPLAEPAIVLVDEIDLHMHPKWQRDIMQFLTDRFPNTQFIVTAHSPLVVQAAQDANIVLLRREGDQVKIINNPEIIDNWRVDQVLTSVFEMPSARPAKIEPLLQRRKELLTKAKLTASDRAELKELEAQIGTLPTAETSEDIKAMDIIRRAAKLLDKPVTEAVE</sequence>
<dbReference type="InterPro" id="IPR027417">
    <property type="entry name" value="P-loop_NTPase"/>
</dbReference>
<dbReference type="RefSeq" id="WP_169364041.1">
    <property type="nucleotide sequence ID" value="NZ_JAAVJL010000001.1"/>
</dbReference>